<sequence>MIVCQRFMVHRRTMWFANTNVLLANGLEYREYGKNVMRALLNGTPLESLDVMWTSHSCLLFGSDVKKSLKALVSVVPTVNHLVPLVAVVDDRILTIDQVKELFDVEEKEHRAETVQILQQIPSEFCQILDTPSSELSYILAQMNEKKEEEEVPLKEDKVPPENEEI</sequence>
<reference evidence="6" key="1">
    <citation type="submission" date="2022-11" db="UniProtKB">
        <authorList>
            <consortium name="WormBaseParasite"/>
        </authorList>
    </citation>
    <scope>IDENTIFICATION</scope>
</reference>
<evidence type="ECO:0000256" key="1">
    <source>
        <dbReference type="ARBA" id="ARBA00008889"/>
    </source>
</evidence>
<comment type="similarity">
    <text evidence="1">Belongs to the universal ribosomal protein uL10 family.</text>
</comment>
<dbReference type="PANTHER" id="PTHR11560">
    <property type="entry name" value="39S RIBOSOMAL PROTEIN L10, MITOCHONDRIAL"/>
    <property type="match status" value="1"/>
</dbReference>
<dbReference type="Proteomes" id="UP000887540">
    <property type="component" value="Unplaced"/>
</dbReference>
<evidence type="ECO:0000313" key="6">
    <source>
        <dbReference type="WBParaSite" id="ACRNAN_Path_410.g1560.t1"/>
    </source>
</evidence>
<organism evidence="5 6">
    <name type="scientific">Acrobeloides nanus</name>
    <dbReference type="NCBI Taxonomy" id="290746"/>
    <lineage>
        <taxon>Eukaryota</taxon>
        <taxon>Metazoa</taxon>
        <taxon>Ecdysozoa</taxon>
        <taxon>Nematoda</taxon>
        <taxon>Chromadorea</taxon>
        <taxon>Rhabditida</taxon>
        <taxon>Tylenchina</taxon>
        <taxon>Cephalobomorpha</taxon>
        <taxon>Cephaloboidea</taxon>
        <taxon>Cephalobidae</taxon>
        <taxon>Acrobeloides</taxon>
    </lineage>
</organism>
<dbReference type="AlphaFoldDB" id="A0A914C6A8"/>
<name>A0A914C6A8_9BILA</name>
<keyword evidence="5" id="KW-1185">Reference proteome</keyword>
<evidence type="ECO:0000256" key="2">
    <source>
        <dbReference type="ARBA" id="ARBA00035707"/>
    </source>
</evidence>
<protein>
    <recommendedName>
        <fullName evidence="2">Large ribosomal subunit protein uL10m</fullName>
    </recommendedName>
    <alternativeName>
        <fullName evidence="3">39S ribosomal protein L10, mitochondrial</fullName>
    </alternativeName>
</protein>
<dbReference type="InterPro" id="IPR043141">
    <property type="entry name" value="Ribosomal_uL10-like_sf"/>
</dbReference>
<evidence type="ECO:0000256" key="4">
    <source>
        <dbReference type="SAM" id="MobiDB-lite"/>
    </source>
</evidence>
<evidence type="ECO:0000313" key="5">
    <source>
        <dbReference type="Proteomes" id="UP000887540"/>
    </source>
</evidence>
<accession>A0A914C6A8</accession>
<dbReference type="Gene3D" id="3.30.70.1730">
    <property type="match status" value="1"/>
</dbReference>
<evidence type="ECO:0000256" key="3">
    <source>
        <dbReference type="ARBA" id="ARBA00035716"/>
    </source>
</evidence>
<proteinExistence type="inferred from homology"/>
<dbReference type="WBParaSite" id="ACRNAN_Path_410.g1560.t1">
    <property type="protein sequence ID" value="ACRNAN_Path_410.g1560.t1"/>
    <property type="gene ID" value="ACRNAN_Path_410.g1560"/>
</dbReference>
<dbReference type="SUPFAM" id="SSF160369">
    <property type="entry name" value="Ribosomal protein L10-like"/>
    <property type="match status" value="1"/>
</dbReference>
<feature type="region of interest" description="Disordered" evidence="4">
    <location>
        <begin position="146"/>
        <end position="166"/>
    </location>
</feature>
<dbReference type="InterPro" id="IPR047865">
    <property type="entry name" value="Ribosomal_uL10_bac_type"/>
</dbReference>